<proteinExistence type="predicted"/>
<dbReference type="Proteomes" id="UP000886520">
    <property type="component" value="Chromosome 10"/>
</dbReference>
<name>A0A9D4ZIR5_ADICA</name>
<sequence>MVVDETDNAIMETFFTSLEEPSSAVDDTSTGADAENPTDDAHTSVLLGAAMGTDANSADEGTKVSSFAGRDVATRCAADATAAKAVISKHLAAAEALAVPCNTFMQ</sequence>
<keyword evidence="3" id="KW-1185">Reference proteome</keyword>
<comment type="caution">
    <text evidence="2">The sequence shown here is derived from an EMBL/GenBank/DDBJ whole genome shotgun (WGS) entry which is preliminary data.</text>
</comment>
<feature type="region of interest" description="Disordered" evidence="1">
    <location>
        <begin position="19"/>
        <end position="40"/>
    </location>
</feature>
<dbReference type="AlphaFoldDB" id="A0A9D4ZIR5"/>
<organism evidence="2 3">
    <name type="scientific">Adiantum capillus-veneris</name>
    <name type="common">Maidenhair fern</name>
    <dbReference type="NCBI Taxonomy" id="13818"/>
    <lineage>
        <taxon>Eukaryota</taxon>
        <taxon>Viridiplantae</taxon>
        <taxon>Streptophyta</taxon>
        <taxon>Embryophyta</taxon>
        <taxon>Tracheophyta</taxon>
        <taxon>Polypodiopsida</taxon>
        <taxon>Polypodiidae</taxon>
        <taxon>Polypodiales</taxon>
        <taxon>Pteridineae</taxon>
        <taxon>Pteridaceae</taxon>
        <taxon>Vittarioideae</taxon>
        <taxon>Adiantum</taxon>
    </lineage>
</organism>
<evidence type="ECO:0000256" key="1">
    <source>
        <dbReference type="SAM" id="MobiDB-lite"/>
    </source>
</evidence>
<protein>
    <submittedName>
        <fullName evidence="2">Uncharacterized protein</fullName>
    </submittedName>
</protein>
<reference evidence="2" key="1">
    <citation type="submission" date="2021-01" db="EMBL/GenBank/DDBJ databases">
        <title>Adiantum capillus-veneris genome.</title>
        <authorList>
            <person name="Fang Y."/>
            <person name="Liao Q."/>
        </authorList>
    </citation>
    <scope>NUCLEOTIDE SEQUENCE</scope>
    <source>
        <strain evidence="2">H3</strain>
        <tissue evidence="2">Leaf</tissue>
    </source>
</reference>
<feature type="compositionally biased region" description="Polar residues" evidence="1">
    <location>
        <begin position="19"/>
        <end position="31"/>
    </location>
</feature>
<dbReference type="EMBL" id="JABFUD020000010">
    <property type="protein sequence ID" value="KAI5074455.1"/>
    <property type="molecule type" value="Genomic_DNA"/>
</dbReference>
<gene>
    <name evidence="2" type="ORF">GOP47_0010416</name>
</gene>
<accession>A0A9D4ZIR5</accession>
<evidence type="ECO:0000313" key="3">
    <source>
        <dbReference type="Proteomes" id="UP000886520"/>
    </source>
</evidence>
<evidence type="ECO:0000313" key="2">
    <source>
        <dbReference type="EMBL" id="KAI5074455.1"/>
    </source>
</evidence>